<keyword evidence="5" id="KW-0970">Cilium biogenesis/degradation</keyword>
<dbReference type="GO" id="GO:0003356">
    <property type="term" value="P:regulation of cilium beat frequency"/>
    <property type="evidence" value="ECO:0007669"/>
    <property type="project" value="TreeGrafter"/>
</dbReference>
<sequence length="538" mass="62411">MPRHRTLVDISHRIMKRFQQLDLQVAEEFVIFAVHLLARDQRRGLLKYDLNKPTACAIESFQYEEKFQTELQVLIKDILQYPETCNKVQLDQLFAKMQVFVVACYNLGSPKNHVLLKLTAQALNSVIGRSDLQNYVLKKKYHRLEYLQRLASTVAGIVIYNNDGPDGDRENVRSVVDDLEMAQKNTEAAFSASMERAVKMRSICQAALDDLVKIDHKDETLTYRVPLEHLDRLNQLSLTYFMQHRCLTTLSEHYHSTVYLIEVEQKRYNCVVAKINDTLSMRTAIDSELVFPHFVYISQVWGNLNNFLNHIVELNKLREQVEALVVDDLMNLVKTTIAELQALHKRIKKPKVCTFEERMDAVKDLQTDGNFCNLKTADIKEFCCLAMTVTNGLLMPAQITRKLCSNVDITFGFRDARYARFAELRFEPFIDAFRKVVFNSANLALLFKLDDALIAQELQGLIVEPPKKKDFKCQTEMVVTNDLSPSNWINVTWNAWDYHRETIHLANIRKKQTSDMQTKISYGQRNAQNQTYNTRQHL</sequence>
<accession>A0A9P9YKJ0</accession>
<dbReference type="InterPro" id="IPR021897">
    <property type="entry name" value="FAP206"/>
</dbReference>
<dbReference type="EMBL" id="JAMKOV010000007">
    <property type="protein sequence ID" value="KAI8038652.1"/>
    <property type="molecule type" value="Genomic_DNA"/>
</dbReference>
<dbReference type="GO" id="GO:0030030">
    <property type="term" value="P:cell projection organization"/>
    <property type="evidence" value="ECO:0007669"/>
    <property type="project" value="UniProtKB-KW"/>
</dbReference>
<protein>
    <recommendedName>
        <fullName evidence="3">Cilia- and flagella-associated protein 206</fullName>
    </recommendedName>
</protein>
<organism evidence="10 11">
    <name type="scientific">Drosophila gunungcola</name>
    <name type="common">fruit fly</name>
    <dbReference type="NCBI Taxonomy" id="103775"/>
    <lineage>
        <taxon>Eukaryota</taxon>
        <taxon>Metazoa</taxon>
        <taxon>Ecdysozoa</taxon>
        <taxon>Arthropoda</taxon>
        <taxon>Hexapoda</taxon>
        <taxon>Insecta</taxon>
        <taxon>Pterygota</taxon>
        <taxon>Neoptera</taxon>
        <taxon>Endopterygota</taxon>
        <taxon>Diptera</taxon>
        <taxon>Brachycera</taxon>
        <taxon>Muscomorpha</taxon>
        <taxon>Ephydroidea</taxon>
        <taxon>Drosophilidae</taxon>
        <taxon>Drosophila</taxon>
        <taxon>Sophophora</taxon>
    </lineage>
</organism>
<reference evidence="10" key="1">
    <citation type="journal article" date="2023" name="Genome Biol. Evol.">
        <title>Long-read-based Genome Assembly of Drosophila gunungcola Reveals Fewer Chemosensory Genes in Flower-breeding Species.</title>
        <authorList>
            <person name="Negi A."/>
            <person name="Liao B.Y."/>
            <person name="Yeh S.D."/>
        </authorList>
    </citation>
    <scope>NUCLEOTIDE SEQUENCE</scope>
    <source>
        <strain evidence="10">Sukarami</strain>
    </source>
</reference>
<evidence type="ECO:0000256" key="3">
    <source>
        <dbReference type="ARBA" id="ARBA00021602"/>
    </source>
</evidence>
<name>A0A9P9YKJ0_9MUSC</name>
<evidence type="ECO:0000256" key="5">
    <source>
        <dbReference type="ARBA" id="ARBA00022794"/>
    </source>
</evidence>
<evidence type="ECO:0000256" key="8">
    <source>
        <dbReference type="ARBA" id="ARBA00023273"/>
    </source>
</evidence>
<evidence type="ECO:0000256" key="1">
    <source>
        <dbReference type="ARBA" id="ARBA00004430"/>
    </source>
</evidence>
<dbReference type="Pfam" id="PF12018">
    <property type="entry name" value="FAP206"/>
    <property type="match status" value="1"/>
</dbReference>
<dbReference type="AlphaFoldDB" id="A0A9P9YKJ0"/>
<comment type="function">
    <text evidence="9">Essential for sperm motility and is involved in the regulation of the beating frequency of motile cilia on the epithelial cells of the respiratory tract. Required for the establishment of radial spokes in sperm flagella.</text>
</comment>
<gene>
    <name evidence="10" type="ORF">M5D96_008560</name>
</gene>
<keyword evidence="8" id="KW-0966">Cell projection</keyword>
<keyword evidence="11" id="KW-1185">Reference proteome</keyword>
<dbReference type="PANTHER" id="PTHR21442:SF0">
    <property type="entry name" value="CILIA- AND FLAGELLA-ASSOCIATED PROTEIN 206"/>
    <property type="match status" value="1"/>
</dbReference>
<comment type="subcellular location">
    <subcellularLocation>
        <location evidence="1">Cytoplasm</location>
        <location evidence="1">Cytoskeleton</location>
        <location evidence="1">Cilium axoneme</location>
    </subcellularLocation>
</comment>
<keyword evidence="7" id="KW-0206">Cytoskeleton</keyword>
<proteinExistence type="inferred from homology"/>
<evidence type="ECO:0000313" key="11">
    <source>
        <dbReference type="Proteomes" id="UP001059596"/>
    </source>
</evidence>
<evidence type="ECO:0000256" key="7">
    <source>
        <dbReference type="ARBA" id="ARBA00023212"/>
    </source>
</evidence>
<dbReference type="PANTHER" id="PTHR21442">
    <property type="entry name" value="CILIA- AND FLAGELLA-ASSOCIATED PROTEIN 206"/>
    <property type="match status" value="1"/>
</dbReference>
<comment type="caution">
    <text evidence="10">The sequence shown here is derived from an EMBL/GenBank/DDBJ whole genome shotgun (WGS) entry which is preliminary data.</text>
</comment>
<keyword evidence="6" id="KW-0969">Cilium</keyword>
<dbReference type="GO" id="GO:0036064">
    <property type="term" value="C:ciliary basal body"/>
    <property type="evidence" value="ECO:0007669"/>
    <property type="project" value="TreeGrafter"/>
</dbReference>
<evidence type="ECO:0000256" key="6">
    <source>
        <dbReference type="ARBA" id="ARBA00023069"/>
    </source>
</evidence>
<evidence type="ECO:0000256" key="2">
    <source>
        <dbReference type="ARBA" id="ARBA00010500"/>
    </source>
</evidence>
<dbReference type="Proteomes" id="UP001059596">
    <property type="component" value="Unassembled WGS sequence"/>
</dbReference>
<comment type="similarity">
    <text evidence="2">Belongs to the CFAP206 family.</text>
</comment>
<dbReference type="GO" id="GO:0005930">
    <property type="term" value="C:axoneme"/>
    <property type="evidence" value="ECO:0007669"/>
    <property type="project" value="UniProtKB-SubCell"/>
</dbReference>
<evidence type="ECO:0000256" key="9">
    <source>
        <dbReference type="ARBA" id="ARBA00045321"/>
    </source>
</evidence>
<evidence type="ECO:0000256" key="4">
    <source>
        <dbReference type="ARBA" id="ARBA00022490"/>
    </source>
</evidence>
<evidence type="ECO:0000313" key="10">
    <source>
        <dbReference type="EMBL" id="KAI8038652.1"/>
    </source>
</evidence>
<keyword evidence="4" id="KW-0963">Cytoplasm</keyword>